<organism evidence="3 4">
    <name type="scientific">Linum trigynum</name>
    <dbReference type="NCBI Taxonomy" id="586398"/>
    <lineage>
        <taxon>Eukaryota</taxon>
        <taxon>Viridiplantae</taxon>
        <taxon>Streptophyta</taxon>
        <taxon>Embryophyta</taxon>
        <taxon>Tracheophyta</taxon>
        <taxon>Spermatophyta</taxon>
        <taxon>Magnoliopsida</taxon>
        <taxon>eudicotyledons</taxon>
        <taxon>Gunneridae</taxon>
        <taxon>Pentapetalae</taxon>
        <taxon>rosids</taxon>
        <taxon>fabids</taxon>
        <taxon>Malpighiales</taxon>
        <taxon>Linaceae</taxon>
        <taxon>Linum</taxon>
    </lineage>
</organism>
<name>A0AAV2GEV9_9ROSI</name>
<evidence type="ECO:0000259" key="2">
    <source>
        <dbReference type="PROSITE" id="PS51153"/>
    </source>
</evidence>
<evidence type="ECO:0000256" key="1">
    <source>
        <dbReference type="SAM" id="MobiDB-lite"/>
    </source>
</evidence>
<dbReference type="Pfam" id="PF05659">
    <property type="entry name" value="RPW8"/>
    <property type="match status" value="1"/>
</dbReference>
<sequence>MEPVGGALLGLVFQELYTTIKLYMHPSLTRASTLRSKLAVLAGKVEPLSRRFAAIDARYPESGAHREALKLREMLEKADALVRDCGGIRWWNLRRKRRFSKRLTRLDASLGMLLSVDFGPGAVMGRLMTIEAQVVEMNAKLDRMYVGRQVGPAPPLGRQRSGGGGGRRGMRVEVRYERTEKRTCLNISVCWGHCCGGRDNDDDEDGDRRGDYRKRA</sequence>
<evidence type="ECO:0000313" key="3">
    <source>
        <dbReference type="EMBL" id="CAL1408762.1"/>
    </source>
</evidence>
<dbReference type="EMBL" id="OZ034821">
    <property type="protein sequence ID" value="CAL1408762.1"/>
    <property type="molecule type" value="Genomic_DNA"/>
</dbReference>
<evidence type="ECO:0000313" key="4">
    <source>
        <dbReference type="Proteomes" id="UP001497516"/>
    </source>
</evidence>
<feature type="region of interest" description="Disordered" evidence="1">
    <location>
        <begin position="150"/>
        <end position="170"/>
    </location>
</feature>
<feature type="domain" description="RPW8" evidence="2">
    <location>
        <begin position="1"/>
        <end position="152"/>
    </location>
</feature>
<proteinExistence type="predicted"/>
<accession>A0AAV2GEV9</accession>
<dbReference type="PROSITE" id="PS51153">
    <property type="entry name" value="RPW8"/>
    <property type="match status" value="1"/>
</dbReference>
<dbReference type="InterPro" id="IPR008808">
    <property type="entry name" value="Powdery_mildew-R_dom"/>
</dbReference>
<gene>
    <name evidence="3" type="ORF">LTRI10_LOCUS48331</name>
</gene>
<dbReference type="AlphaFoldDB" id="A0AAV2GEV9"/>
<keyword evidence="4" id="KW-1185">Reference proteome</keyword>
<dbReference type="Proteomes" id="UP001497516">
    <property type="component" value="Chromosome 8"/>
</dbReference>
<protein>
    <recommendedName>
        <fullName evidence="2">RPW8 domain-containing protein</fullName>
    </recommendedName>
</protein>
<reference evidence="3 4" key="1">
    <citation type="submission" date="2024-04" db="EMBL/GenBank/DDBJ databases">
        <authorList>
            <person name="Fracassetti M."/>
        </authorList>
    </citation>
    <scope>NUCLEOTIDE SEQUENCE [LARGE SCALE GENOMIC DNA]</scope>
</reference>